<comment type="caution">
    <text evidence="1">The sequence shown here is derived from an EMBL/GenBank/DDBJ whole genome shotgun (WGS) entry which is preliminary data.</text>
</comment>
<sequence>MATFLKLPPELRNMIYKFTALQSRKVHIKPQPRNTFHNQHLKATTALIATSKQVNAEYYAVLHNLAVTSSIQLHAHNFHFGPIINFVRSCKAAEAAKPMIIEIVSSTPRVDIDPKSLRQWFKLRSPTGIAVQYVVTVPGPRRYHERSQPRRFVISGLGSKIASERGWIGALSMRAHFTFYPAKVNNYPEYGDLPQTPTRATERGLRTRSTAEPEYSIKTQLEDGKLDQPLRATSALIAANRQIKAEYYAVFDQLAFTDPRTQLGVKVCDFDFKGLINFIESCSSAEVASLTPGGNVSPVAIEIKASAPVNVNISSLKQWLELQNSTGVAVKDYEVTDLGYQPGRVRSSISGLYRQLSSTSLRSEMDRIRQAVHFSWEVRTEGKGWG</sequence>
<organism evidence="1 2">
    <name type="scientific">Vermiconidia calcicola</name>
    <dbReference type="NCBI Taxonomy" id="1690605"/>
    <lineage>
        <taxon>Eukaryota</taxon>
        <taxon>Fungi</taxon>
        <taxon>Dikarya</taxon>
        <taxon>Ascomycota</taxon>
        <taxon>Pezizomycotina</taxon>
        <taxon>Dothideomycetes</taxon>
        <taxon>Dothideomycetidae</taxon>
        <taxon>Mycosphaerellales</taxon>
        <taxon>Extremaceae</taxon>
        <taxon>Vermiconidia</taxon>
    </lineage>
</organism>
<proteinExistence type="predicted"/>
<evidence type="ECO:0000313" key="2">
    <source>
        <dbReference type="Proteomes" id="UP001281147"/>
    </source>
</evidence>
<gene>
    <name evidence="1" type="ORF">LTR37_013116</name>
</gene>
<keyword evidence="2" id="KW-1185">Reference proteome</keyword>
<protein>
    <submittedName>
        <fullName evidence="1">Uncharacterized protein</fullName>
    </submittedName>
</protein>
<dbReference type="Proteomes" id="UP001281147">
    <property type="component" value="Unassembled WGS sequence"/>
</dbReference>
<name>A0ACC3MY24_9PEZI</name>
<dbReference type="EMBL" id="JAUTXU010000126">
    <property type="protein sequence ID" value="KAK3705809.1"/>
    <property type="molecule type" value="Genomic_DNA"/>
</dbReference>
<accession>A0ACC3MY24</accession>
<evidence type="ECO:0000313" key="1">
    <source>
        <dbReference type="EMBL" id="KAK3705809.1"/>
    </source>
</evidence>
<reference evidence="1" key="1">
    <citation type="submission" date="2023-07" db="EMBL/GenBank/DDBJ databases">
        <title>Black Yeasts Isolated from many extreme environments.</title>
        <authorList>
            <person name="Coleine C."/>
            <person name="Stajich J.E."/>
            <person name="Selbmann L."/>
        </authorList>
    </citation>
    <scope>NUCLEOTIDE SEQUENCE</scope>
    <source>
        <strain evidence="1">CCFEE 5714</strain>
    </source>
</reference>